<dbReference type="Proteomes" id="UP000326939">
    <property type="component" value="Chromosome 14"/>
</dbReference>
<comment type="caution">
    <text evidence="5">The sequence shown here is derived from an EMBL/GenBank/DDBJ whole genome shotgun (WGS) entry which is preliminary data.</text>
</comment>
<dbReference type="PANTHER" id="PTHR31775:SF31">
    <property type="entry name" value="REMORIN-LIKE"/>
    <property type="match status" value="1"/>
</dbReference>
<dbReference type="InterPro" id="IPR005516">
    <property type="entry name" value="Remorin_C"/>
</dbReference>
<keyword evidence="6" id="KW-1185">Reference proteome</keyword>
<protein>
    <recommendedName>
        <fullName evidence="4">Remorin C-terminal domain-containing protein</fullName>
    </recommendedName>
</protein>
<dbReference type="Pfam" id="PF03763">
    <property type="entry name" value="Remorin_C"/>
    <property type="match status" value="1"/>
</dbReference>
<organism evidence="5 6">
    <name type="scientific">Salix brachista</name>
    <dbReference type="NCBI Taxonomy" id="2182728"/>
    <lineage>
        <taxon>Eukaryota</taxon>
        <taxon>Viridiplantae</taxon>
        <taxon>Streptophyta</taxon>
        <taxon>Embryophyta</taxon>
        <taxon>Tracheophyta</taxon>
        <taxon>Spermatophyta</taxon>
        <taxon>Magnoliopsida</taxon>
        <taxon>eudicotyledons</taxon>
        <taxon>Gunneridae</taxon>
        <taxon>Pentapetalae</taxon>
        <taxon>rosids</taxon>
        <taxon>fabids</taxon>
        <taxon>Malpighiales</taxon>
        <taxon>Salicaceae</taxon>
        <taxon>Saliceae</taxon>
        <taxon>Salix</taxon>
    </lineage>
</organism>
<evidence type="ECO:0000256" key="1">
    <source>
        <dbReference type="ARBA" id="ARBA00005711"/>
    </source>
</evidence>
<gene>
    <name evidence="5" type="ORF">DKX38_020925</name>
</gene>
<sequence length="354" mass="39443">MAEQEVKRVDTETQVAPAPVESKSEVADEKAIVPPPPAAEEGEKVADGSKDLAVAERNLSGVAEFGGFSLILCCEVDIINKFQVSVTVTVTVSHLFLKQRILAIGFMFIHGLIKEWMTAKGTPLSHAFSCEIRKTTLNHVKTFFASKLSVVALLAETEPGLTPKKISGGSMDRDVARADLEKEKRLSFVKAWEDSEKTKAENKVFLSNASLKPLRKLLIITSMHITGIHILCITGKIPLLDLRILKVEESELNLSIEKLITERSQKKLSAVVAWENSKKAALEAKLRKMEEKLEKERAEYAEKMRNKVALIHKEAEEKRAMVESKRGEEFLKAEEMAAKYRATGQTPKKLLGFF</sequence>
<evidence type="ECO:0000256" key="3">
    <source>
        <dbReference type="SAM" id="MobiDB-lite"/>
    </source>
</evidence>
<evidence type="ECO:0000313" key="5">
    <source>
        <dbReference type="EMBL" id="KAB5527078.1"/>
    </source>
</evidence>
<dbReference type="PANTHER" id="PTHR31775">
    <property type="entry name" value="OS02G0117200 PROTEIN"/>
    <property type="match status" value="1"/>
</dbReference>
<comment type="similarity">
    <text evidence="1">Belongs to the remorin family.</text>
</comment>
<evidence type="ECO:0000256" key="2">
    <source>
        <dbReference type="SAM" id="Coils"/>
    </source>
</evidence>
<proteinExistence type="inferred from homology"/>
<reference evidence="6" key="1">
    <citation type="journal article" date="2019" name="Gigascience">
        <title>De novo genome assembly of the endangered Acer yangbiense, a plant species with extremely small populations endemic to Yunnan Province, China.</title>
        <authorList>
            <person name="Yang J."/>
            <person name="Wariss H.M."/>
            <person name="Tao L."/>
            <person name="Zhang R."/>
            <person name="Yun Q."/>
            <person name="Hollingsworth P."/>
            <person name="Dao Z."/>
            <person name="Luo G."/>
            <person name="Guo H."/>
            <person name="Ma Y."/>
            <person name="Sun W."/>
        </authorList>
    </citation>
    <scope>NUCLEOTIDE SEQUENCE [LARGE SCALE GENOMIC DNA]</scope>
    <source>
        <strain evidence="6">cv. br00</strain>
    </source>
</reference>
<name>A0A5N5K6P7_9ROSI</name>
<evidence type="ECO:0000259" key="4">
    <source>
        <dbReference type="Pfam" id="PF03763"/>
    </source>
</evidence>
<feature type="coiled-coil region" evidence="2">
    <location>
        <begin position="272"/>
        <end position="310"/>
    </location>
</feature>
<dbReference type="AlphaFoldDB" id="A0A5N5K6P7"/>
<feature type="region of interest" description="Disordered" evidence="3">
    <location>
        <begin position="1"/>
        <end position="44"/>
    </location>
</feature>
<accession>A0A5N5K6P7</accession>
<dbReference type="EMBL" id="VDCV01000014">
    <property type="protein sequence ID" value="KAB5527078.1"/>
    <property type="molecule type" value="Genomic_DNA"/>
</dbReference>
<feature type="compositionally biased region" description="Basic and acidic residues" evidence="3">
    <location>
        <begin position="1"/>
        <end position="11"/>
    </location>
</feature>
<feature type="compositionally biased region" description="Basic and acidic residues" evidence="3">
    <location>
        <begin position="22"/>
        <end position="31"/>
    </location>
</feature>
<feature type="domain" description="Remorin C-terminal" evidence="4">
    <location>
        <begin position="260"/>
        <end position="349"/>
    </location>
</feature>
<evidence type="ECO:0000313" key="6">
    <source>
        <dbReference type="Proteomes" id="UP000326939"/>
    </source>
</evidence>
<keyword evidence="2" id="KW-0175">Coiled coil</keyword>